<dbReference type="OrthoDB" id="3365698at2759"/>
<sequence length="533" mass="60458">MPSLCSACGTRVTPTCDDFERSFAPTDPQTLARFERLLTTNEPPRTTDLAFLRPVVQKTSARLANLDEDISRLQGRLQQLEDERASLAQYHTRITGVLSPVRRMPPEILGEIFSWTLPTIREVLGIENCPWVLTHVCCGWRAVALSIPSLWSLITIDFSAEQQYPVEIIRTHLERARSLKIHFFGSEEHDSDAQISLFVLLGEHSVRWEELSAQLTADLLPCAVNLDLPSLRRAWVQWHSSHSQPPDLESIDFFRTANSLVDIGVFSNFRFIPTHLPASHQLTRYDFDAPWETHCELLKLLPSLQEAHILRSFDVDEGWPEPREPISLLHLRRLYVNDPVCLDYLRAPVLEGIAMETIDTDPTEASEFLERFLDRSASSPHYLCIQGLLDVQSMAVILQKHPSFTEIAVTDEVESDEDASRKILSNFLTLFSISDSTPSTMVFPHITRISYGCDSAESTVYPLFLDMLDSRRNLGNRTFNAAEVVFLNSCPTTDPQSMARIELLRGDGFEISLLSGDAASDRNDEWLFRTTWA</sequence>
<name>A0A8H7CPC3_9AGAR</name>
<dbReference type="EMBL" id="JACAZH010000025">
    <property type="protein sequence ID" value="KAF7342613.1"/>
    <property type="molecule type" value="Genomic_DNA"/>
</dbReference>
<proteinExistence type="predicted"/>
<reference evidence="2" key="1">
    <citation type="submission" date="2020-05" db="EMBL/GenBank/DDBJ databases">
        <title>Mycena genomes resolve the evolution of fungal bioluminescence.</title>
        <authorList>
            <person name="Tsai I.J."/>
        </authorList>
    </citation>
    <scope>NUCLEOTIDE SEQUENCE</scope>
    <source>
        <strain evidence="2">160909Yilan</strain>
    </source>
</reference>
<gene>
    <name evidence="2" type="ORF">MSAN_02018100</name>
</gene>
<comment type="caution">
    <text evidence="2">The sequence shown here is derived from an EMBL/GenBank/DDBJ whole genome shotgun (WGS) entry which is preliminary data.</text>
</comment>
<evidence type="ECO:0000256" key="1">
    <source>
        <dbReference type="SAM" id="Coils"/>
    </source>
</evidence>
<keyword evidence="1" id="KW-0175">Coiled coil</keyword>
<evidence type="ECO:0000313" key="2">
    <source>
        <dbReference type="EMBL" id="KAF7342613.1"/>
    </source>
</evidence>
<dbReference type="AlphaFoldDB" id="A0A8H7CPC3"/>
<evidence type="ECO:0000313" key="3">
    <source>
        <dbReference type="Proteomes" id="UP000623467"/>
    </source>
</evidence>
<organism evidence="2 3">
    <name type="scientific">Mycena sanguinolenta</name>
    <dbReference type="NCBI Taxonomy" id="230812"/>
    <lineage>
        <taxon>Eukaryota</taxon>
        <taxon>Fungi</taxon>
        <taxon>Dikarya</taxon>
        <taxon>Basidiomycota</taxon>
        <taxon>Agaricomycotina</taxon>
        <taxon>Agaricomycetes</taxon>
        <taxon>Agaricomycetidae</taxon>
        <taxon>Agaricales</taxon>
        <taxon>Marasmiineae</taxon>
        <taxon>Mycenaceae</taxon>
        <taxon>Mycena</taxon>
    </lineage>
</organism>
<feature type="coiled-coil region" evidence="1">
    <location>
        <begin position="56"/>
        <end position="90"/>
    </location>
</feature>
<dbReference type="Proteomes" id="UP000623467">
    <property type="component" value="Unassembled WGS sequence"/>
</dbReference>
<protein>
    <submittedName>
        <fullName evidence="2">F-box domain-containing protein</fullName>
    </submittedName>
</protein>
<keyword evidence="3" id="KW-1185">Reference proteome</keyword>
<accession>A0A8H7CPC3</accession>